<dbReference type="InterPro" id="IPR020476">
    <property type="entry name" value="Nudix_hydrolase"/>
</dbReference>
<sequence>MKKHLEVVGAVFIEKGAVLAARRGESKYPYVAHKYEFAGGKIEPGESAEQALVRELKEELCADIRVVRPFLTMEHEYPDFTITLHTYLCEFLSEFRNTEHEALAWLPLSKLDAEEWAPADASAVEKLKRM</sequence>
<evidence type="ECO:0000256" key="4">
    <source>
        <dbReference type="ARBA" id="ARBA00022705"/>
    </source>
</evidence>
<dbReference type="PROSITE" id="PS51462">
    <property type="entry name" value="NUDIX"/>
    <property type="match status" value="1"/>
</dbReference>
<dbReference type="GO" id="GO:0046872">
    <property type="term" value="F:metal ion binding"/>
    <property type="evidence" value="ECO:0007669"/>
    <property type="project" value="UniProtKB-KW"/>
</dbReference>
<dbReference type="InterPro" id="IPR015797">
    <property type="entry name" value="NUDIX_hydrolase-like_dom_sf"/>
</dbReference>
<keyword evidence="8" id="KW-0460">Magnesium</keyword>
<dbReference type="Gene3D" id="3.90.79.10">
    <property type="entry name" value="Nucleoside Triphosphate Pyrophosphohydrolase"/>
    <property type="match status" value="1"/>
</dbReference>
<dbReference type="CDD" id="cd03425">
    <property type="entry name" value="NUDIX_MutT_NudA_like"/>
    <property type="match status" value="1"/>
</dbReference>
<keyword evidence="9" id="KW-0234">DNA repair</keyword>
<evidence type="ECO:0000256" key="2">
    <source>
        <dbReference type="ARBA" id="ARBA00005582"/>
    </source>
</evidence>
<dbReference type="GO" id="GO:0006260">
    <property type="term" value="P:DNA replication"/>
    <property type="evidence" value="ECO:0007669"/>
    <property type="project" value="UniProtKB-KW"/>
</dbReference>
<reference evidence="13" key="2">
    <citation type="submission" date="2021-04" db="EMBL/GenBank/DDBJ databases">
        <authorList>
            <person name="Gilroy R."/>
        </authorList>
    </citation>
    <scope>NUCLEOTIDE SEQUENCE</scope>
    <source>
        <strain evidence="13">1345</strain>
    </source>
</reference>
<evidence type="ECO:0000256" key="7">
    <source>
        <dbReference type="ARBA" id="ARBA00022801"/>
    </source>
</evidence>
<organism evidence="13 14">
    <name type="scientific">Candidatus Borkfalkia excrementigallinarum</name>
    <dbReference type="NCBI Taxonomy" id="2838506"/>
    <lineage>
        <taxon>Bacteria</taxon>
        <taxon>Bacillati</taxon>
        <taxon>Bacillota</taxon>
        <taxon>Clostridia</taxon>
        <taxon>Christensenellales</taxon>
        <taxon>Christensenellaceae</taxon>
        <taxon>Candidatus Borkfalkia</taxon>
    </lineage>
</organism>
<keyword evidence="7" id="KW-0378">Hydrolase</keyword>
<reference evidence="13" key="1">
    <citation type="journal article" date="2021" name="PeerJ">
        <title>Extensive microbial diversity within the chicken gut microbiome revealed by metagenomics and culture.</title>
        <authorList>
            <person name="Gilroy R."/>
            <person name="Ravi A."/>
            <person name="Getino M."/>
            <person name="Pursley I."/>
            <person name="Horton D.L."/>
            <person name="Alikhan N.F."/>
            <person name="Baker D."/>
            <person name="Gharbi K."/>
            <person name="Hall N."/>
            <person name="Watson M."/>
            <person name="Adriaenssens E.M."/>
            <person name="Foster-Nyarko E."/>
            <person name="Jarju S."/>
            <person name="Secka A."/>
            <person name="Antonio M."/>
            <person name="Oren A."/>
            <person name="Chaudhuri R.R."/>
            <person name="La Ragione R."/>
            <person name="Hildebrand F."/>
            <person name="Pallen M.J."/>
        </authorList>
    </citation>
    <scope>NUCLEOTIDE SEQUENCE</scope>
    <source>
        <strain evidence="13">1345</strain>
    </source>
</reference>
<evidence type="ECO:0000256" key="10">
    <source>
        <dbReference type="ARBA" id="ARBA00035861"/>
    </source>
</evidence>
<keyword evidence="6" id="KW-0227">DNA damage</keyword>
<dbReference type="InterPro" id="IPR000086">
    <property type="entry name" value="NUDIX_hydrolase_dom"/>
</dbReference>
<proteinExistence type="inferred from homology"/>
<evidence type="ECO:0000256" key="5">
    <source>
        <dbReference type="ARBA" id="ARBA00022723"/>
    </source>
</evidence>
<comment type="catalytic activity">
    <reaction evidence="10">
        <text>8-oxo-dGTP + H2O = 8-oxo-dGMP + diphosphate + H(+)</text>
        <dbReference type="Rhea" id="RHEA:31575"/>
        <dbReference type="ChEBI" id="CHEBI:15377"/>
        <dbReference type="ChEBI" id="CHEBI:15378"/>
        <dbReference type="ChEBI" id="CHEBI:33019"/>
        <dbReference type="ChEBI" id="CHEBI:63224"/>
        <dbReference type="ChEBI" id="CHEBI:77896"/>
        <dbReference type="EC" id="3.6.1.55"/>
    </reaction>
</comment>
<dbReference type="GO" id="GO:0044715">
    <property type="term" value="F:8-oxo-dGDP phosphatase activity"/>
    <property type="evidence" value="ECO:0007669"/>
    <property type="project" value="TreeGrafter"/>
</dbReference>
<dbReference type="GO" id="GO:0008413">
    <property type="term" value="F:8-oxo-7,8-dihydroguanosine triphosphate pyrophosphatase activity"/>
    <property type="evidence" value="ECO:0007669"/>
    <property type="project" value="TreeGrafter"/>
</dbReference>
<evidence type="ECO:0000313" key="13">
    <source>
        <dbReference type="EMBL" id="HIY97401.1"/>
    </source>
</evidence>
<evidence type="ECO:0000256" key="3">
    <source>
        <dbReference type="ARBA" id="ARBA00022457"/>
    </source>
</evidence>
<dbReference type="EMBL" id="DXCQ01000063">
    <property type="protein sequence ID" value="HIY97401.1"/>
    <property type="molecule type" value="Genomic_DNA"/>
</dbReference>
<dbReference type="GO" id="GO:0035539">
    <property type="term" value="F:8-oxo-7,8-dihydrodeoxyguanosine triphosphate pyrophosphatase activity"/>
    <property type="evidence" value="ECO:0007669"/>
    <property type="project" value="UniProtKB-EC"/>
</dbReference>
<evidence type="ECO:0000256" key="1">
    <source>
        <dbReference type="ARBA" id="ARBA00001946"/>
    </source>
</evidence>
<dbReference type="GO" id="GO:0006281">
    <property type="term" value="P:DNA repair"/>
    <property type="evidence" value="ECO:0007669"/>
    <property type="project" value="UniProtKB-KW"/>
</dbReference>
<gene>
    <name evidence="13" type="ORF">H9729_06905</name>
</gene>
<keyword evidence="5" id="KW-0479">Metal-binding</keyword>
<feature type="domain" description="Nudix hydrolase" evidence="12">
    <location>
        <begin position="2"/>
        <end position="128"/>
    </location>
</feature>
<dbReference type="Pfam" id="PF00293">
    <property type="entry name" value="NUDIX"/>
    <property type="match status" value="1"/>
</dbReference>
<evidence type="ECO:0000256" key="8">
    <source>
        <dbReference type="ARBA" id="ARBA00022842"/>
    </source>
</evidence>
<comment type="caution">
    <text evidence="13">The sequence shown here is derived from an EMBL/GenBank/DDBJ whole genome shotgun (WGS) entry which is preliminary data.</text>
</comment>
<dbReference type="SUPFAM" id="SSF55811">
    <property type="entry name" value="Nudix"/>
    <property type="match status" value="1"/>
</dbReference>
<comment type="similarity">
    <text evidence="2">Belongs to the Nudix hydrolase family.</text>
</comment>
<protein>
    <recommendedName>
        <fullName evidence="11">8-oxo-dGTP diphosphatase</fullName>
        <ecNumber evidence="11">3.6.1.55</ecNumber>
    </recommendedName>
</protein>
<dbReference type="PANTHER" id="PTHR47707:SF1">
    <property type="entry name" value="NUDIX HYDROLASE FAMILY PROTEIN"/>
    <property type="match status" value="1"/>
</dbReference>
<name>A0A9D1ZVT2_9FIRM</name>
<dbReference type="PANTHER" id="PTHR47707">
    <property type="entry name" value="8-OXO-DGTP DIPHOSPHATASE"/>
    <property type="match status" value="1"/>
</dbReference>
<dbReference type="AlphaFoldDB" id="A0A9D1ZVT2"/>
<evidence type="ECO:0000256" key="6">
    <source>
        <dbReference type="ARBA" id="ARBA00022763"/>
    </source>
</evidence>
<dbReference type="GO" id="GO:0044716">
    <property type="term" value="F:8-oxo-GDP phosphatase activity"/>
    <property type="evidence" value="ECO:0007669"/>
    <property type="project" value="TreeGrafter"/>
</dbReference>
<comment type="cofactor">
    <cofactor evidence="1">
        <name>Mg(2+)</name>
        <dbReference type="ChEBI" id="CHEBI:18420"/>
    </cofactor>
</comment>
<keyword evidence="4" id="KW-0235">DNA replication</keyword>
<dbReference type="InterPro" id="IPR047127">
    <property type="entry name" value="MutT-like"/>
</dbReference>
<evidence type="ECO:0000259" key="12">
    <source>
        <dbReference type="PROSITE" id="PS51462"/>
    </source>
</evidence>
<accession>A0A9D1ZVT2</accession>
<evidence type="ECO:0000313" key="14">
    <source>
        <dbReference type="Proteomes" id="UP000886750"/>
    </source>
</evidence>
<keyword evidence="3" id="KW-0515">Mutator protein</keyword>
<dbReference type="PRINTS" id="PR00502">
    <property type="entry name" value="NUDIXFAMILY"/>
</dbReference>
<evidence type="ECO:0000256" key="9">
    <source>
        <dbReference type="ARBA" id="ARBA00023204"/>
    </source>
</evidence>
<dbReference type="Proteomes" id="UP000886750">
    <property type="component" value="Unassembled WGS sequence"/>
</dbReference>
<dbReference type="EC" id="3.6.1.55" evidence="11"/>
<evidence type="ECO:0000256" key="11">
    <source>
        <dbReference type="ARBA" id="ARBA00038905"/>
    </source>
</evidence>